<reference evidence="1" key="2">
    <citation type="journal article" date="2022" name="Microbiol. Resour. Announc.">
        <title>Metagenome Sequencing to Explore Phylogenomics of Terrestrial Cyanobacteria.</title>
        <authorList>
            <person name="Ward R.D."/>
            <person name="Stajich J.E."/>
            <person name="Johansen J.R."/>
            <person name="Huntemann M."/>
            <person name="Clum A."/>
            <person name="Foster B."/>
            <person name="Foster B."/>
            <person name="Roux S."/>
            <person name="Palaniappan K."/>
            <person name="Varghese N."/>
            <person name="Mukherjee S."/>
            <person name="Reddy T.B.K."/>
            <person name="Daum C."/>
            <person name="Copeland A."/>
            <person name="Chen I.A."/>
            <person name="Ivanova N.N."/>
            <person name="Kyrpides N.C."/>
            <person name="Shapiro N."/>
            <person name="Eloe-Fadrosh E.A."/>
            <person name="Pietrasiak N."/>
        </authorList>
    </citation>
    <scope>NUCLEOTIDE SEQUENCE</scope>
    <source>
        <strain evidence="1">GSE-TBD4-15B</strain>
    </source>
</reference>
<dbReference type="NCBIfam" id="TIGR03187">
    <property type="entry name" value="DGQHR"/>
    <property type="match status" value="1"/>
</dbReference>
<dbReference type="Proteomes" id="UP000707356">
    <property type="component" value="Unassembled WGS sequence"/>
</dbReference>
<dbReference type="InterPro" id="IPR017601">
    <property type="entry name" value="DGQHR-contain_dom"/>
</dbReference>
<reference evidence="1" key="1">
    <citation type="submission" date="2021-05" db="EMBL/GenBank/DDBJ databases">
        <authorList>
            <person name="Pietrasiak N."/>
            <person name="Ward R."/>
            <person name="Stajich J.E."/>
            <person name="Kurbessoian T."/>
        </authorList>
    </citation>
    <scope>NUCLEOTIDE SEQUENCE</scope>
    <source>
        <strain evidence="1">GSE-TBD4-15B</strain>
    </source>
</reference>
<accession>A0A951P9J8</accession>
<comment type="caution">
    <text evidence="1">The sequence shown here is derived from an EMBL/GenBank/DDBJ whole genome shotgun (WGS) entry which is preliminary data.</text>
</comment>
<dbReference type="Pfam" id="PF14072">
    <property type="entry name" value="DndB"/>
    <property type="match status" value="1"/>
</dbReference>
<evidence type="ECO:0000313" key="2">
    <source>
        <dbReference type="Proteomes" id="UP000707356"/>
    </source>
</evidence>
<dbReference type="EMBL" id="JAHHHV010000052">
    <property type="protein sequence ID" value="MBW4465621.1"/>
    <property type="molecule type" value="Genomic_DNA"/>
</dbReference>
<protein>
    <submittedName>
        <fullName evidence="1">DNA sulfur modification protein DndB</fullName>
    </submittedName>
</protein>
<gene>
    <name evidence="1" type="ORF">KME07_09300</name>
</gene>
<sequence length="261" mass="28761">MPQAIGWDCGGSTPEKLDGYSNIGMLVLPETASFWLPDAQQRSGAISRLVQQAPGLTQNESVGVMLIPDSGQQKRNAIFIDINQHTVKPNKSLISLLDEKDEFSAIAREVLLKVPICKGRTALEATNVSARSGDLFTMNGLKDACRLLTQDYEGDRVKLAIQFWTACSKQHPEWKKAGRTKQIAELRNSSIAFNALTLNALGMVGARMLAENGDSTGLTNLSQINWSLDNPDWNGLIRFNGNIVKNSSTIRVLADYIWERL</sequence>
<dbReference type="AlphaFoldDB" id="A0A951P9J8"/>
<proteinExistence type="predicted"/>
<dbReference type="CDD" id="cd16412">
    <property type="entry name" value="dndB"/>
    <property type="match status" value="1"/>
</dbReference>
<organism evidence="1 2">
    <name type="scientific">Pegethrix bostrychoides GSE-TBD4-15B</name>
    <dbReference type="NCBI Taxonomy" id="2839662"/>
    <lineage>
        <taxon>Bacteria</taxon>
        <taxon>Bacillati</taxon>
        <taxon>Cyanobacteriota</taxon>
        <taxon>Cyanophyceae</taxon>
        <taxon>Oculatellales</taxon>
        <taxon>Oculatellaceae</taxon>
        <taxon>Pegethrix</taxon>
    </lineage>
</organism>
<name>A0A951P9J8_9CYAN</name>
<dbReference type="InterPro" id="IPR017642">
    <property type="entry name" value="DNA_S_mod_DndB"/>
</dbReference>
<evidence type="ECO:0000313" key="1">
    <source>
        <dbReference type="EMBL" id="MBW4465621.1"/>
    </source>
</evidence>